<evidence type="ECO:0000313" key="1">
    <source>
        <dbReference type="EMBL" id="KKL99259.1"/>
    </source>
</evidence>
<accession>A0A0F9GKA4</accession>
<gene>
    <name evidence="1" type="ORF">LCGC14_1816240</name>
</gene>
<organism evidence="1">
    <name type="scientific">marine sediment metagenome</name>
    <dbReference type="NCBI Taxonomy" id="412755"/>
    <lineage>
        <taxon>unclassified sequences</taxon>
        <taxon>metagenomes</taxon>
        <taxon>ecological metagenomes</taxon>
    </lineage>
</organism>
<dbReference type="EMBL" id="LAZR01017719">
    <property type="protein sequence ID" value="KKL99259.1"/>
    <property type="molecule type" value="Genomic_DNA"/>
</dbReference>
<comment type="caution">
    <text evidence="1">The sequence shown here is derived from an EMBL/GenBank/DDBJ whole genome shotgun (WGS) entry which is preliminary data.</text>
</comment>
<feature type="non-terminal residue" evidence="1">
    <location>
        <position position="1"/>
    </location>
</feature>
<reference evidence="1" key="1">
    <citation type="journal article" date="2015" name="Nature">
        <title>Complex archaea that bridge the gap between prokaryotes and eukaryotes.</title>
        <authorList>
            <person name="Spang A."/>
            <person name="Saw J.H."/>
            <person name="Jorgensen S.L."/>
            <person name="Zaremba-Niedzwiedzka K."/>
            <person name="Martijn J."/>
            <person name="Lind A.E."/>
            <person name="van Eijk R."/>
            <person name="Schleper C."/>
            <person name="Guy L."/>
            <person name="Ettema T.J."/>
        </authorList>
    </citation>
    <scope>NUCLEOTIDE SEQUENCE</scope>
</reference>
<dbReference type="AlphaFoldDB" id="A0A0F9GKA4"/>
<proteinExistence type="predicted"/>
<protein>
    <submittedName>
        <fullName evidence="1">Uncharacterized protein</fullName>
    </submittedName>
</protein>
<sequence>ILSRKGKTRYNNVLQALVDFPTLFWRSFYNIRELNVTLDENCTYRDFLTKVLSKSATQGFSPTNFVFLNLIKYYEKIKENPN</sequence>
<name>A0A0F9GKA4_9ZZZZ</name>